<dbReference type="InterPro" id="IPR017930">
    <property type="entry name" value="Myb_dom"/>
</dbReference>
<evidence type="ECO:0000259" key="6">
    <source>
        <dbReference type="PROSITE" id="PS51294"/>
    </source>
</evidence>
<dbReference type="PANTHER" id="PTHR10641">
    <property type="entry name" value="MYB FAMILY TRANSCRIPTION FACTOR"/>
    <property type="match status" value="1"/>
</dbReference>
<feature type="domain" description="HTH myb-type" evidence="6">
    <location>
        <begin position="11"/>
        <end position="58"/>
    </location>
</feature>
<keyword evidence="4" id="KW-0539">Nucleus</keyword>
<dbReference type="EMBL" id="LNRQ01000004">
    <property type="protein sequence ID" value="KZM99658.1"/>
    <property type="molecule type" value="Genomic_DNA"/>
</dbReference>
<dbReference type="OrthoDB" id="2143914at2759"/>
<dbReference type="InterPro" id="IPR009057">
    <property type="entry name" value="Homeodomain-like_sf"/>
</dbReference>
<dbReference type="Gramene" id="KZM99658">
    <property type="protein sequence ID" value="KZM99658"/>
    <property type="gene ID" value="DCAR_012980"/>
</dbReference>
<dbReference type="InterPro" id="IPR015495">
    <property type="entry name" value="Myb_TF_plants"/>
</dbReference>
<sequence length="198" mass="22642">MVRPPVPDAMKGRWTPGEDFMLASYVHEHGASNWNLVPRNTGLERSGISCRLRWMNHLNPDIKRGKFTHHEEQIIIHYYARFGPHGWVNIAAQLPGRTAYGVKNYWHNHLKKKVDIVNGHVDEPIENPIENPVVAPVYQAPPFPAPSFAREREDFDYPFIARAPSFGPYLPTAQNPSFAREHEGSAYQPSIFTPLDHD</sequence>
<name>A0A165Z678_DAUCS</name>
<feature type="domain" description="HTH myb-type" evidence="6">
    <location>
        <begin position="59"/>
        <end position="114"/>
    </location>
</feature>
<dbReference type="STRING" id="79200.A0A165Z678"/>
<comment type="caution">
    <text evidence="7">The sequence shown here is derived from an EMBL/GenBank/DDBJ whole genome shotgun (WGS) entry which is preliminary data.</text>
</comment>
<dbReference type="KEGG" id="dcr:108217516"/>
<keyword evidence="3" id="KW-0238">DNA-binding</keyword>
<dbReference type="SMART" id="SM00717">
    <property type="entry name" value="SANT"/>
    <property type="match status" value="2"/>
</dbReference>
<dbReference type="InterPro" id="IPR001005">
    <property type="entry name" value="SANT/Myb"/>
</dbReference>
<feature type="domain" description="Myb-like" evidence="5">
    <location>
        <begin position="59"/>
        <end position="110"/>
    </location>
</feature>
<dbReference type="Pfam" id="PF00249">
    <property type="entry name" value="Myb_DNA-binding"/>
    <property type="match status" value="2"/>
</dbReference>
<evidence type="ECO:0000313" key="7">
    <source>
        <dbReference type="EMBL" id="KZM99658.1"/>
    </source>
</evidence>
<dbReference type="GO" id="GO:0005634">
    <property type="term" value="C:nucleus"/>
    <property type="evidence" value="ECO:0007669"/>
    <property type="project" value="UniProtKB-SubCell"/>
</dbReference>
<reference evidence="7" key="1">
    <citation type="journal article" date="2016" name="Nat. Genet.">
        <title>A high-quality carrot genome assembly provides new insights into carotenoid accumulation and asterid genome evolution.</title>
        <authorList>
            <person name="Iorizzo M."/>
            <person name="Ellison S."/>
            <person name="Senalik D."/>
            <person name="Zeng P."/>
            <person name="Satapoomin P."/>
            <person name="Huang J."/>
            <person name="Bowman M."/>
            <person name="Iovene M."/>
            <person name="Sanseverino W."/>
            <person name="Cavagnaro P."/>
            <person name="Yildiz M."/>
            <person name="Macko-Podgorni A."/>
            <person name="Moranska E."/>
            <person name="Grzebelus E."/>
            <person name="Grzebelus D."/>
            <person name="Ashrafi H."/>
            <person name="Zheng Z."/>
            <person name="Cheng S."/>
            <person name="Spooner D."/>
            <person name="Van Deynze A."/>
            <person name="Simon P."/>
        </authorList>
    </citation>
    <scope>NUCLEOTIDE SEQUENCE [LARGE SCALE GENOMIC DNA]</scope>
    <source>
        <tissue evidence="7">Leaf</tissue>
    </source>
</reference>
<proteinExistence type="predicted"/>
<dbReference type="PROSITE" id="PS50090">
    <property type="entry name" value="MYB_LIKE"/>
    <property type="match status" value="2"/>
</dbReference>
<dbReference type="GO" id="GO:0003677">
    <property type="term" value="F:DNA binding"/>
    <property type="evidence" value="ECO:0007669"/>
    <property type="project" value="UniProtKB-KW"/>
</dbReference>
<evidence type="ECO:0000259" key="5">
    <source>
        <dbReference type="PROSITE" id="PS50090"/>
    </source>
</evidence>
<evidence type="ECO:0000256" key="3">
    <source>
        <dbReference type="ARBA" id="ARBA00023125"/>
    </source>
</evidence>
<dbReference type="PANTHER" id="PTHR10641:SF1290">
    <property type="entry name" value="MYB-RELATED PROTEIN 306-LIKE"/>
    <property type="match status" value="1"/>
</dbReference>
<accession>A0A165Z678</accession>
<dbReference type="Gene3D" id="1.10.10.60">
    <property type="entry name" value="Homeodomain-like"/>
    <property type="match status" value="2"/>
</dbReference>
<dbReference type="AlphaFoldDB" id="A0A165Z678"/>
<comment type="subcellular location">
    <subcellularLocation>
        <location evidence="1">Nucleus</location>
    </subcellularLocation>
</comment>
<organism evidence="7">
    <name type="scientific">Daucus carota subsp. sativus</name>
    <name type="common">Carrot</name>
    <dbReference type="NCBI Taxonomy" id="79200"/>
    <lineage>
        <taxon>Eukaryota</taxon>
        <taxon>Viridiplantae</taxon>
        <taxon>Streptophyta</taxon>
        <taxon>Embryophyta</taxon>
        <taxon>Tracheophyta</taxon>
        <taxon>Spermatophyta</taxon>
        <taxon>Magnoliopsida</taxon>
        <taxon>eudicotyledons</taxon>
        <taxon>Gunneridae</taxon>
        <taxon>Pentapetalae</taxon>
        <taxon>asterids</taxon>
        <taxon>campanulids</taxon>
        <taxon>Apiales</taxon>
        <taxon>Apiaceae</taxon>
        <taxon>Apioideae</taxon>
        <taxon>Scandiceae</taxon>
        <taxon>Daucinae</taxon>
        <taxon>Daucus</taxon>
        <taxon>Daucus sect. Daucus</taxon>
    </lineage>
</organism>
<dbReference type="FunFam" id="1.10.10.60:FF:000001">
    <property type="entry name" value="MYB-related transcription factor"/>
    <property type="match status" value="1"/>
</dbReference>
<feature type="domain" description="Myb-like" evidence="5">
    <location>
        <begin position="6"/>
        <end position="58"/>
    </location>
</feature>
<evidence type="ECO:0000256" key="1">
    <source>
        <dbReference type="ARBA" id="ARBA00004123"/>
    </source>
</evidence>
<evidence type="ECO:0000256" key="2">
    <source>
        <dbReference type="ARBA" id="ARBA00022737"/>
    </source>
</evidence>
<protein>
    <submittedName>
        <fullName evidence="7">Uncharacterized protein</fullName>
    </submittedName>
</protein>
<evidence type="ECO:0000256" key="4">
    <source>
        <dbReference type="ARBA" id="ARBA00023242"/>
    </source>
</evidence>
<dbReference type="PROSITE" id="PS51294">
    <property type="entry name" value="HTH_MYB"/>
    <property type="match status" value="2"/>
</dbReference>
<dbReference type="SUPFAM" id="SSF46689">
    <property type="entry name" value="Homeodomain-like"/>
    <property type="match status" value="1"/>
</dbReference>
<gene>
    <name evidence="7" type="ORF">DCAR_012980</name>
</gene>
<keyword evidence="2" id="KW-0677">Repeat</keyword>
<dbReference type="CDD" id="cd00167">
    <property type="entry name" value="SANT"/>
    <property type="match status" value="2"/>
</dbReference>